<keyword evidence="1" id="KW-0472">Membrane</keyword>
<reference evidence="2 3" key="1">
    <citation type="journal article" date="2018" name="Science">
        <title>The opium poppy genome and morphinan production.</title>
        <authorList>
            <person name="Guo L."/>
            <person name="Winzer T."/>
            <person name="Yang X."/>
            <person name="Li Y."/>
            <person name="Ning Z."/>
            <person name="He Z."/>
            <person name="Teodor R."/>
            <person name="Lu Y."/>
            <person name="Bowser T.A."/>
            <person name="Graham I.A."/>
            <person name="Ye K."/>
        </authorList>
    </citation>
    <scope>NUCLEOTIDE SEQUENCE [LARGE SCALE GENOMIC DNA]</scope>
    <source>
        <strain evidence="3">cv. HN1</strain>
        <tissue evidence="2">Leaves</tissue>
    </source>
</reference>
<proteinExistence type="predicted"/>
<evidence type="ECO:0000313" key="3">
    <source>
        <dbReference type="Proteomes" id="UP000316621"/>
    </source>
</evidence>
<evidence type="ECO:0000256" key="1">
    <source>
        <dbReference type="SAM" id="Phobius"/>
    </source>
</evidence>
<gene>
    <name evidence="2" type="ORF">C5167_014372</name>
</gene>
<keyword evidence="1" id="KW-1133">Transmembrane helix</keyword>
<dbReference type="AlphaFoldDB" id="A0A4Y7J799"/>
<accession>A0A4Y7J799</accession>
<dbReference type="Gramene" id="RZC55515">
    <property type="protein sequence ID" value="RZC55515"/>
    <property type="gene ID" value="C5167_014372"/>
</dbReference>
<dbReference type="EMBL" id="CM010717">
    <property type="protein sequence ID" value="RZC55515.1"/>
    <property type="molecule type" value="Genomic_DNA"/>
</dbReference>
<feature type="transmembrane region" description="Helical" evidence="1">
    <location>
        <begin position="118"/>
        <end position="141"/>
    </location>
</feature>
<keyword evidence="3" id="KW-1185">Reference proteome</keyword>
<dbReference type="Proteomes" id="UP000316621">
    <property type="component" value="Chromosome 3"/>
</dbReference>
<evidence type="ECO:0000313" key="2">
    <source>
        <dbReference type="EMBL" id="RZC55515.1"/>
    </source>
</evidence>
<protein>
    <submittedName>
        <fullName evidence="2">Uncharacterized protein</fullName>
    </submittedName>
</protein>
<sequence length="144" mass="15903">METQRHHMLEIAKVPSIKLILPLGGDEVSTFLPALAGMLQRQSQLDHIRQKTVDCGSNGRRKINLKDQFGGLPIKKSETGVQGCSGWVFHWTAREVTVLLGVNPLTSNHKERHEFTVLFLKAVVTTISAIGGAATNVLFFLNPF</sequence>
<keyword evidence="1" id="KW-0812">Transmembrane</keyword>
<organism evidence="2 3">
    <name type="scientific">Papaver somniferum</name>
    <name type="common">Opium poppy</name>
    <dbReference type="NCBI Taxonomy" id="3469"/>
    <lineage>
        <taxon>Eukaryota</taxon>
        <taxon>Viridiplantae</taxon>
        <taxon>Streptophyta</taxon>
        <taxon>Embryophyta</taxon>
        <taxon>Tracheophyta</taxon>
        <taxon>Spermatophyta</taxon>
        <taxon>Magnoliopsida</taxon>
        <taxon>Ranunculales</taxon>
        <taxon>Papaveraceae</taxon>
        <taxon>Papaveroideae</taxon>
        <taxon>Papaver</taxon>
    </lineage>
</organism>
<name>A0A4Y7J799_PAPSO</name>